<gene>
    <name evidence="9" type="ORF">IE81DRAFT_321679</name>
</gene>
<dbReference type="GO" id="GO:0006896">
    <property type="term" value="P:Golgi to vacuole transport"/>
    <property type="evidence" value="ECO:0007669"/>
    <property type="project" value="UniProtKB-ARBA"/>
</dbReference>
<sequence>MYNHQQRALGSGSGSGSGSSSGGYGGGYGSAPPPRGAWSSSSHGNRGSGSAATTAAAQIGAWADWAAKSLEERITPVGEMIERACSLHNRQPNLALNLEIADYIKSKKANTPRDAAIEVVARINSRHPHVAMLGLHLLDNLVKNCGYAFHLQISTKEFLNELVKRFPERPPMFLSPQQSKVLELIHEWKNTICVSSKHKEDLVHIRDMHRLLGYKGYRFPQLDSRAASVMNPEGTLRSPEELEEEDREAQAAKLQELIRRGTPRDLEQAQELMVIMSGAQPESKPDYKSQTGKELDKVQSRAILLNDMLDNATPAEKFVKGDAYDQIAHHLRSVQPRLQKWIGEAEEEESEHMDRLLLINDLINQICDRHQAFARGDREAKVTIDASIDPRKGGADAVPTAKISDLISFDDPEEAGGAAAGSSSASGAGNLLDDFATLSFGNAPTTSASMAAAAPGTPSGGSTVKPITTSAGMLPPDLLGLSPTATSFDAQPQAAAQSRAPPPSFGDWGALQLPVSSTSSNAAAGPNGASGLPKSGQAALTPSKPGTGAFAPPNATSASTKPADPFADLDSLFGK</sequence>
<dbReference type="CDD" id="cd14235">
    <property type="entry name" value="GAT_GGA_fungi"/>
    <property type="match status" value="1"/>
</dbReference>
<proteinExistence type="predicted"/>
<evidence type="ECO:0000256" key="6">
    <source>
        <dbReference type="SAM" id="MobiDB-lite"/>
    </source>
</evidence>
<dbReference type="FunCoup" id="A0A316W2D4">
    <property type="interactions" value="110"/>
</dbReference>
<feature type="compositionally biased region" description="Gly residues" evidence="6">
    <location>
        <begin position="11"/>
        <end position="29"/>
    </location>
</feature>
<feature type="region of interest" description="Disordered" evidence="6">
    <location>
        <begin position="447"/>
        <end position="575"/>
    </location>
</feature>
<evidence type="ECO:0000313" key="9">
    <source>
        <dbReference type="EMBL" id="PWN44026.1"/>
    </source>
</evidence>
<dbReference type="InterPro" id="IPR038425">
    <property type="entry name" value="GAT_sf"/>
</dbReference>
<dbReference type="Gene3D" id="1.25.40.90">
    <property type="match status" value="1"/>
</dbReference>
<dbReference type="InterPro" id="IPR002014">
    <property type="entry name" value="VHS_dom"/>
</dbReference>
<dbReference type="GO" id="GO:0035091">
    <property type="term" value="F:phosphatidylinositol binding"/>
    <property type="evidence" value="ECO:0007669"/>
    <property type="project" value="InterPro"/>
</dbReference>
<dbReference type="FunFam" id="1.20.58.160:FF:000005">
    <property type="entry name" value="Unplaced genomic scaffold supercont1.2, whole genome shotgun sequence"/>
    <property type="match status" value="1"/>
</dbReference>
<feature type="compositionally biased region" description="Low complexity" evidence="6">
    <location>
        <begin position="516"/>
        <end position="531"/>
    </location>
</feature>
<feature type="domain" description="VHS" evidence="7">
    <location>
        <begin position="84"/>
        <end position="220"/>
    </location>
</feature>
<dbReference type="GeneID" id="37035294"/>
<dbReference type="FunFam" id="1.25.40.90:FF:000008">
    <property type="entry name" value="VHS domain protein"/>
    <property type="match status" value="1"/>
</dbReference>
<evidence type="ECO:0000259" key="7">
    <source>
        <dbReference type="PROSITE" id="PS50179"/>
    </source>
</evidence>
<dbReference type="Pfam" id="PF03127">
    <property type="entry name" value="GAT"/>
    <property type="match status" value="1"/>
</dbReference>
<dbReference type="RefSeq" id="XP_025371186.1">
    <property type="nucleotide sequence ID" value="XM_025513424.1"/>
</dbReference>
<reference evidence="9 10" key="1">
    <citation type="journal article" date="2018" name="Mol. Biol. Evol.">
        <title>Broad Genomic Sampling Reveals a Smut Pathogenic Ancestry of the Fungal Clade Ustilaginomycotina.</title>
        <authorList>
            <person name="Kijpornyongpan T."/>
            <person name="Mondo S.J."/>
            <person name="Barry K."/>
            <person name="Sandor L."/>
            <person name="Lee J."/>
            <person name="Lipzen A."/>
            <person name="Pangilinan J."/>
            <person name="LaButti K."/>
            <person name="Hainaut M."/>
            <person name="Henrissat B."/>
            <person name="Grigoriev I.V."/>
            <person name="Spatafora J.W."/>
            <person name="Aime M.C."/>
        </authorList>
    </citation>
    <scope>NUCLEOTIDE SEQUENCE [LARGE SCALE GENOMIC DNA]</scope>
    <source>
        <strain evidence="9 10">MCA 4658</strain>
    </source>
</reference>
<evidence type="ECO:0000256" key="3">
    <source>
        <dbReference type="ARBA" id="ARBA00022927"/>
    </source>
</evidence>
<dbReference type="SUPFAM" id="SSF89009">
    <property type="entry name" value="GAT-like domain"/>
    <property type="match status" value="1"/>
</dbReference>
<dbReference type="InParanoid" id="A0A316W2D4"/>
<feature type="compositionally biased region" description="Low complexity" evidence="6">
    <location>
        <begin position="490"/>
        <end position="499"/>
    </location>
</feature>
<dbReference type="STRING" id="1522189.A0A316W2D4"/>
<dbReference type="InterPro" id="IPR008942">
    <property type="entry name" value="ENTH_VHS"/>
</dbReference>
<dbReference type="SUPFAM" id="SSF48464">
    <property type="entry name" value="ENTH/VHS domain"/>
    <property type="match status" value="1"/>
</dbReference>
<organism evidence="9 10">
    <name type="scientific">Ceraceosorus guamensis</name>
    <dbReference type="NCBI Taxonomy" id="1522189"/>
    <lineage>
        <taxon>Eukaryota</taxon>
        <taxon>Fungi</taxon>
        <taxon>Dikarya</taxon>
        <taxon>Basidiomycota</taxon>
        <taxon>Ustilaginomycotina</taxon>
        <taxon>Exobasidiomycetes</taxon>
        <taxon>Ceraceosorales</taxon>
        <taxon>Ceraceosoraceae</taxon>
        <taxon>Ceraceosorus</taxon>
    </lineage>
</organism>
<dbReference type="AlphaFoldDB" id="A0A316W2D4"/>
<keyword evidence="2" id="KW-0813">Transport</keyword>
<dbReference type="PANTHER" id="PTHR47180:SF1">
    <property type="entry name" value="ADP-RIBOSYLATION FACTOR-BINDING PROTEIN GGA1-RELATED"/>
    <property type="match status" value="1"/>
</dbReference>
<dbReference type="PROSITE" id="PS50909">
    <property type="entry name" value="GAT"/>
    <property type="match status" value="1"/>
</dbReference>
<evidence type="ECO:0000256" key="2">
    <source>
        <dbReference type="ARBA" id="ARBA00022448"/>
    </source>
</evidence>
<evidence type="ECO:0000256" key="1">
    <source>
        <dbReference type="ARBA" id="ARBA00004601"/>
    </source>
</evidence>
<evidence type="ECO:0000256" key="5">
    <source>
        <dbReference type="ARBA" id="ARBA00053552"/>
    </source>
</evidence>
<dbReference type="Proteomes" id="UP000245783">
    <property type="component" value="Unassembled WGS sequence"/>
</dbReference>
<evidence type="ECO:0000256" key="4">
    <source>
        <dbReference type="ARBA" id="ARBA00023034"/>
    </source>
</evidence>
<dbReference type="InterPro" id="IPR004152">
    <property type="entry name" value="GAT_dom"/>
</dbReference>
<dbReference type="GO" id="GO:0043328">
    <property type="term" value="P:protein transport to vacuole involved in ubiquitin-dependent protein catabolic process via the multivesicular body sorting pathway"/>
    <property type="evidence" value="ECO:0007669"/>
    <property type="project" value="TreeGrafter"/>
</dbReference>
<dbReference type="Gene3D" id="1.20.58.160">
    <property type="match status" value="1"/>
</dbReference>
<feature type="region of interest" description="Disordered" evidence="6">
    <location>
        <begin position="1"/>
        <end position="51"/>
    </location>
</feature>
<dbReference type="Pfam" id="PF00790">
    <property type="entry name" value="VHS"/>
    <property type="match status" value="1"/>
</dbReference>
<comment type="subcellular location">
    <subcellularLocation>
        <location evidence="1">Golgi apparatus</location>
        <location evidence="1">trans-Golgi network</location>
    </subcellularLocation>
</comment>
<dbReference type="PANTHER" id="PTHR47180">
    <property type="entry name" value="ADP-RIBOSYLATION FACTOR-BINDING PROTEIN GGA1-RELATED"/>
    <property type="match status" value="1"/>
</dbReference>
<keyword evidence="4" id="KW-0333">Golgi apparatus</keyword>
<keyword evidence="10" id="KW-1185">Reference proteome</keyword>
<evidence type="ECO:0000259" key="8">
    <source>
        <dbReference type="PROSITE" id="PS50909"/>
    </source>
</evidence>
<dbReference type="PROSITE" id="PS50179">
    <property type="entry name" value="VHS"/>
    <property type="match status" value="1"/>
</dbReference>
<dbReference type="CDD" id="cd16998">
    <property type="entry name" value="VHS_GGA_fungi"/>
    <property type="match status" value="1"/>
</dbReference>
<dbReference type="EMBL" id="KZ819364">
    <property type="protein sequence ID" value="PWN44026.1"/>
    <property type="molecule type" value="Genomic_DNA"/>
</dbReference>
<keyword evidence="3" id="KW-0653">Protein transport</keyword>
<feature type="compositionally biased region" description="Low complexity" evidence="6">
    <location>
        <begin position="39"/>
        <end position="51"/>
    </location>
</feature>
<evidence type="ECO:0000313" key="10">
    <source>
        <dbReference type="Proteomes" id="UP000245783"/>
    </source>
</evidence>
<dbReference type="GO" id="GO:0005802">
    <property type="term" value="C:trans-Golgi network"/>
    <property type="evidence" value="ECO:0007669"/>
    <property type="project" value="TreeGrafter"/>
</dbReference>
<feature type="domain" description="GAT" evidence="8">
    <location>
        <begin position="247"/>
        <end position="375"/>
    </location>
</feature>
<feature type="compositionally biased region" description="Low complexity" evidence="6">
    <location>
        <begin position="447"/>
        <end position="463"/>
    </location>
</feature>
<dbReference type="InterPro" id="IPR052653">
    <property type="entry name" value="ARF-binding"/>
</dbReference>
<name>A0A316W2D4_9BASI</name>
<dbReference type="OrthoDB" id="2018246at2759"/>
<comment type="function">
    <text evidence="5">May play a role in the regulation of membrane traffic through the trans-Golgi network.</text>
</comment>
<dbReference type="GO" id="GO:0005829">
    <property type="term" value="C:cytosol"/>
    <property type="evidence" value="ECO:0007669"/>
    <property type="project" value="GOC"/>
</dbReference>
<accession>A0A316W2D4</accession>
<dbReference type="GO" id="GO:0043130">
    <property type="term" value="F:ubiquitin binding"/>
    <property type="evidence" value="ECO:0007669"/>
    <property type="project" value="InterPro"/>
</dbReference>
<protein>
    <submittedName>
        <fullName evidence="9">VHS-domain-containing protein</fullName>
    </submittedName>
</protein>
<dbReference type="GO" id="GO:0006895">
    <property type="term" value="P:Golgi to endosome transport"/>
    <property type="evidence" value="ECO:0007669"/>
    <property type="project" value="TreeGrafter"/>
</dbReference>
<dbReference type="SMART" id="SM00288">
    <property type="entry name" value="VHS"/>
    <property type="match status" value="1"/>
</dbReference>